<dbReference type="Pfam" id="PF04851">
    <property type="entry name" value="ResIII"/>
    <property type="match status" value="1"/>
</dbReference>
<proteinExistence type="predicted"/>
<reference evidence="8 9" key="1">
    <citation type="submission" date="2016-09" db="EMBL/GenBank/DDBJ databases">
        <authorList>
            <person name="Capua I."/>
            <person name="De Benedictis P."/>
            <person name="Joannis T."/>
            <person name="Lombin L.H."/>
            <person name="Cattoli G."/>
        </authorList>
    </citation>
    <scope>NUCLEOTIDE SEQUENCE [LARGE SCALE GENOMIC DNA]</scope>
    <source>
        <strain evidence="8 9">ISLP-3</strain>
    </source>
</reference>
<keyword evidence="4" id="KW-0067">ATP-binding</keyword>
<dbReference type="GO" id="GO:0004386">
    <property type="term" value="F:helicase activity"/>
    <property type="evidence" value="ECO:0007669"/>
    <property type="project" value="UniProtKB-KW"/>
</dbReference>
<evidence type="ECO:0000259" key="7">
    <source>
        <dbReference type="PROSITE" id="PS51194"/>
    </source>
</evidence>
<sequence length="641" mass="68508">MHAPMIAPGDRWTGERGEDRWRLSTSPQTLTRLSDDVPLTEIVGVDAALPLVIAFLAIRPGGGRVWVDGEGNATTQIDGHDVYLGTLTAAAALAHVDDGTLRGAIIRALTSTPHSTVREIAFQLTRDGQPTGRSEVNQVLYGERSVFTKDDSTVPRWQVASGPTDSSAPSPQPARSPRSRREVQDRDTYAHLLEPEPSATPVRAPAVARAAQQAPVHVLDLMSWQHEAIAAWYASGCHGIIEAVTGTGKTHVGLEAVAHAAARGERSTVLVPSVDLQDQWTARFASFLPDLRVAWLGGRSSGNPESADVTIAVVNSATKTDLSAIPRASLIVADEVHRYGAEGFQVALRVGYERRLGLTATLERTDDAIEAVLNPYFGGTRLVVGFDRAIREKVVAPFRLVMAPVTMNDEEQAEYDDLSQKISTAIRALRSQGALGGGGGGLLQQIGRLCGAPGRVGHAARTATGSMRDRRRMLALLSGKLDAIEELSEVVAASQGAVLFTQSKEVAEEATIRLREWGVAASALHSGMSAAERGAALRGLTSGDLQALAAPKLLDEGIDLPSVDLGIVMTASRSRRQMVQRLGRVIRRKADGRPVDFLILYAAGTVEDPSDEGVHEGFFDLVGEVATHRLELEPGWTAAQL</sequence>
<evidence type="ECO:0000256" key="5">
    <source>
        <dbReference type="SAM" id="MobiDB-lite"/>
    </source>
</evidence>
<protein>
    <submittedName>
        <fullName evidence="8">Superfamily II DNA or RNA helicase</fullName>
    </submittedName>
</protein>
<evidence type="ECO:0000256" key="4">
    <source>
        <dbReference type="ARBA" id="ARBA00022840"/>
    </source>
</evidence>
<dbReference type="RefSeq" id="WP_093186704.1">
    <property type="nucleotide sequence ID" value="NZ_FMYH01000011.1"/>
</dbReference>
<feature type="region of interest" description="Disordered" evidence="5">
    <location>
        <begin position="1"/>
        <end position="22"/>
    </location>
</feature>
<name>A0A1G6XP84_9MICO</name>
<dbReference type="InterPro" id="IPR027417">
    <property type="entry name" value="P-loop_NTPase"/>
</dbReference>
<dbReference type="InterPro" id="IPR001650">
    <property type="entry name" value="Helicase_C-like"/>
</dbReference>
<dbReference type="InterPro" id="IPR006935">
    <property type="entry name" value="Helicase/UvrB_N"/>
</dbReference>
<evidence type="ECO:0000259" key="6">
    <source>
        <dbReference type="PROSITE" id="PS51192"/>
    </source>
</evidence>
<feature type="compositionally biased region" description="Low complexity" evidence="5">
    <location>
        <begin position="166"/>
        <end position="176"/>
    </location>
</feature>
<evidence type="ECO:0000256" key="3">
    <source>
        <dbReference type="ARBA" id="ARBA00022806"/>
    </source>
</evidence>
<organism evidence="8 9">
    <name type="scientific">Sanguibacter gelidistatuariae</name>
    <dbReference type="NCBI Taxonomy" id="1814289"/>
    <lineage>
        <taxon>Bacteria</taxon>
        <taxon>Bacillati</taxon>
        <taxon>Actinomycetota</taxon>
        <taxon>Actinomycetes</taxon>
        <taxon>Micrococcales</taxon>
        <taxon>Sanguibacteraceae</taxon>
        <taxon>Sanguibacter</taxon>
    </lineage>
</organism>
<gene>
    <name evidence="8" type="ORF">SAMN05216410_0191</name>
</gene>
<dbReference type="SMART" id="SM00487">
    <property type="entry name" value="DEXDc"/>
    <property type="match status" value="1"/>
</dbReference>
<evidence type="ECO:0000256" key="2">
    <source>
        <dbReference type="ARBA" id="ARBA00022801"/>
    </source>
</evidence>
<evidence type="ECO:0000256" key="1">
    <source>
        <dbReference type="ARBA" id="ARBA00022741"/>
    </source>
</evidence>
<dbReference type="STRING" id="1814289.SAMN05216410_0191"/>
<accession>A0A1G6XP84</accession>
<dbReference type="CDD" id="cd17926">
    <property type="entry name" value="DEXHc_RE"/>
    <property type="match status" value="1"/>
</dbReference>
<dbReference type="EMBL" id="FMYH01000011">
    <property type="protein sequence ID" value="SDD80029.1"/>
    <property type="molecule type" value="Genomic_DNA"/>
</dbReference>
<dbReference type="SMART" id="SM00490">
    <property type="entry name" value="HELICc"/>
    <property type="match status" value="1"/>
</dbReference>
<keyword evidence="1" id="KW-0547">Nucleotide-binding</keyword>
<keyword evidence="2" id="KW-0378">Hydrolase</keyword>
<dbReference type="InterPro" id="IPR050615">
    <property type="entry name" value="ATP-dep_DNA_Helicase"/>
</dbReference>
<dbReference type="OrthoDB" id="9776021at2"/>
<feature type="compositionally biased region" description="Basic and acidic residues" evidence="5">
    <location>
        <begin position="12"/>
        <end position="22"/>
    </location>
</feature>
<feature type="domain" description="Helicase C-terminal" evidence="7">
    <location>
        <begin position="483"/>
        <end position="641"/>
    </location>
</feature>
<dbReference type="GO" id="GO:0003677">
    <property type="term" value="F:DNA binding"/>
    <property type="evidence" value="ECO:0007669"/>
    <property type="project" value="InterPro"/>
</dbReference>
<feature type="domain" description="Helicase ATP-binding" evidence="6">
    <location>
        <begin position="230"/>
        <end position="380"/>
    </location>
</feature>
<dbReference type="Gene3D" id="3.40.50.300">
    <property type="entry name" value="P-loop containing nucleotide triphosphate hydrolases"/>
    <property type="match status" value="2"/>
</dbReference>
<keyword evidence="9" id="KW-1185">Reference proteome</keyword>
<dbReference type="GO" id="GO:0005524">
    <property type="term" value="F:ATP binding"/>
    <property type="evidence" value="ECO:0007669"/>
    <property type="project" value="UniProtKB-KW"/>
</dbReference>
<evidence type="ECO:0000313" key="8">
    <source>
        <dbReference type="EMBL" id="SDD80029.1"/>
    </source>
</evidence>
<dbReference type="AlphaFoldDB" id="A0A1G6XP84"/>
<dbReference type="Pfam" id="PF00271">
    <property type="entry name" value="Helicase_C"/>
    <property type="match status" value="1"/>
</dbReference>
<dbReference type="SUPFAM" id="SSF52540">
    <property type="entry name" value="P-loop containing nucleoside triphosphate hydrolases"/>
    <property type="match status" value="1"/>
</dbReference>
<dbReference type="InterPro" id="IPR014001">
    <property type="entry name" value="Helicase_ATP-bd"/>
</dbReference>
<evidence type="ECO:0000313" key="9">
    <source>
        <dbReference type="Proteomes" id="UP000199039"/>
    </source>
</evidence>
<dbReference type="PROSITE" id="PS51194">
    <property type="entry name" value="HELICASE_CTER"/>
    <property type="match status" value="1"/>
</dbReference>
<dbReference type="PANTHER" id="PTHR11274">
    <property type="entry name" value="RAD25/XP-B DNA REPAIR HELICASE"/>
    <property type="match status" value="1"/>
</dbReference>
<feature type="region of interest" description="Disordered" evidence="5">
    <location>
        <begin position="152"/>
        <end position="185"/>
    </location>
</feature>
<keyword evidence="3 8" id="KW-0347">Helicase</keyword>
<dbReference type="GO" id="GO:0016787">
    <property type="term" value="F:hydrolase activity"/>
    <property type="evidence" value="ECO:0007669"/>
    <property type="project" value="UniProtKB-KW"/>
</dbReference>
<dbReference type="PROSITE" id="PS51192">
    <property type="entry name" value="HELICASE_ATP_BIND_1"/>
    <property type="match status" value="1"/>
</dbReference>
<dbReference type="Proteomes" id="UP000199039">
    <property type="component" value="Unassembled WGS sequence"/>
</dbReference>
<dbReference type="PANTHER" id="PTHR11274:SF0">
    <property type="entry name" value="GENERAL TRANSCRIPTION AND DNA REPAIR FACTOR IIH HELICASE SUBUNIT XPB"/>
    <property type="match status" value="1"/>
</dbReference>